<gene>
    <name evidence="1" type="ORF">LN736_12455</name>
</gene>
<dbReference type="EMBL" id="JAJJPB010000016">
    <property type="protein sequence ID" value="MCC9295671.1"/>
    <property type="molecule type" value="Genomic_DNA"/>
</dbReference>
<reference evidence="1" key="1">
    <citation type="submission" date="2021-11" db="EMBL/GenBank/DDBJ databases">
        <authorList>
            <person name="Qingchun L."/>
            <person name="Dong Z."/>
            <person name="Zongwei Q."/>
            <person name="Jia Z."/>
            <person name="Duotao L."/>
        </authorList>
    </citation>
    <scope>NUCLEOTIDE SEQUENCE</scope>
    <source>
        <strain evidence="1">WLY-B-L2</strain>
    </source>
</reference>
<comment type="caution">
    <text evidence="1">The sequence shown here is derived from an EMBL/GenBank/DDBJ whole genome shotgun (WGS) entry which is preliminary data.</text>
</comment>
<name>A0ABS8N781_9CLOT</name>
<organism evidence="1 2">
    <name type="scientific">Clostridium aromativorans</name>
    <dbReference type="NCBI Taxonomy" id="2836848"/>
    <lineage>
        <taxon>Bacteria</taxon>
        <taxon>Bacillati</taxon>
        <taxon>Bacillota</taxon>
        <taxon>Clostridia</taxon>
        <taxon>Eubacteriales</taxon>
        <taxon>Clostridiaceae</taxon>
        <taxon>Clostridium</taxon>
    </lineage>
</organism>
<evidence type="ECO:0000313" key="1">
    <source>
        <dbReference type="EMBL" id="MCC9295671.1"/>
    </source>
</evidence>
<evidence type="ECO:0000313" key="2">
    <source>
        <dbReference type="Proteomes" id="UP001165422"/>
    </source>
</evidence>
<sequence>MNMSSAMDDIKKKNRINCEYFLTPEDVIEKYDIDAETIEDVRESFEMVEDMLLYFTLTTLSN</sequence>
<accession>A0ABS8N781</accession>
<proteinExistence type="predicted"/>
<dbReference type="Proteomes" id="UP001165422">
    <property type="component" value="Unassembled WGS sequence"/>
</dbReference>
<keyword evidence="2" id="KW-1185">Reference proteome</keyword>
<protein>
    <submittedName>
        <fullName evidence="1">Uncharacterized protein</fullName>
    </submittedName>
</protein>